<dbReference type="GO" id="GO:0004803">
    <property type="term" value="F:transposase activity"/>
    <property type="evidence" value="ECO:0007669"/>
    <property type="project" value="UniProtKB-UniRule"/>
</dbReference>
<evidence type="ECO:0000256" key="4">
    <source>
        <dbReference type="ARBA" id="ARBA00023125"/>
    </source>
</evidence>
<evidence type="ECO:0000256" key="2">
    <source>
        <dbReference type="ARBA" id="ARBA00010961"/>
    </source>
</evidence>
<evidence type="ECO:0000256" key="5">
    <source>
        <dbReference type="ARBA" id="ARBA00023172"/>
    </source>
</evidence>
<dbReference type="Pfam" id="PF00872">
    <property type="entry name" value="Transposase_mut"/>
    <property type="match status" value="1"/>
</dbReference>
<dbReference type="AlphaFoldDB" id="A0A2S9T5T3"/>
<dbReference type="InterPro" id="IPR001207">
    <property type="entry name" value="Transposase_mutator"/>
</dbReference>
<evidence type="ECO:0000256" key="7">
    <source>
        <dbReference type="SAM" id="MobiDB-lite"/>
    </source>
</evidence>
<feature type="region of interest" description="Disordered" evidence="7">
    <location>
        <begin position="66"/>
        <end position="86"/>
    </location>
</feature>
<evidence type="ECO:0000256" key="3">
    <source>
        <dbReference type="ARBA" id="ARBA00022578"/>
    </source>
</evidence>
<dbReference type="GO" id="GO:0003677">
    <property type="term" value="F:DNA binding"/>
    <property type="evidence" value="ECO:0007669"/>
    <property type="project" value="UniProtKB-UniRule"/>
</dbReference>
<comment type="caution">
    <text evidence="8">The sequence shown here is derived from an EMBL/GenBank/DDBJ whole genome shotgun (WGS) entry which is preliminary data.</text>
</comment>
<keyword evidence="5 6" id="KW-0233">DNA recombination</keyword>
<organism evidence="8 9">
    <name type="scientific">Aliarcobacter cryaerophilus</name>
    <dbReference type="NCBI Taxonomy" id="28198"/>
    <lineage>
        <taxon>Bacteria</taxon>
        <taxon>Pseudomonadati</taxon>
        <taxon>Campylobacterota</taxon>
        <taxon>Epsilonproteobacteria</taxon>
        <taxon>Campylobacterales</taxon>
        <taxon>Arcobacteraceae</taxon>
        <taxon>Aliarcobacter</taxon>
    </lineage>
</organism>
<dbReference type="PANTHER" id="PTHR33217">
    <property type="entry name" value="TRANSPOSASE FOR INSERTION SEQUENCE ELEMENT IS1081"/>
    <property type="match status" value="1"/>
</dbReference>
<comment type="similarity">
    <text evidence="2 6">Belongs to the transposase mutator family.</text>
</comment>
<proteinExistence type="inferred from homology"/>
<evidence type="ECO:0000256" key="6">
    <source>
        <dbReference type="RuleBase" id="RU365089"/>
    </source>
</evidence>
<dbReference type="PANTHER" id="PTHR33217:SF8">
    <property type="entry name" value="MUTATOR FAMILY TRANSPOSASE"/>
    <property type="match status" value="1"/>
</dbReference>
<gene>
    <name evidence="8" type="ORF">CJ670_10605</name>
</gene>
<keyword evidence="4 6" id="KW-0238">DNA-binding</keyword>
<keyword evidence="6" id="KW-0814">Transposable element</keyword>
<evidence type="ECO:0000256" key="1">
    <source>
        <dbReference type="ARBA" id="ARBA00002190"/>
    </source>
</evidence>
<dbReference type="Proteomes" id="UP000239151">
    <property type="component" value="Unassembled WGS sequence"/>
</dbReference>
<protein>
    <recommendedName>
        <fullName evidence="6">Mutator family transposase</fullName>
    </recommendedName>
</protein>
<comment type="function">
    <text evidence="1 6">Required for the transposition of the insertion element.</text>
</comment>
<dbReference type="GO" id="GO:0006313">
    <property type="term" value="P:DNA transposition"/>
    <property type="evidence" value="ECO:0007669"/>
    <property type="project" value="UniProtKB-UniRule"/>
</dbReference>
<name>A0A2S9T5T3_9BACT</name>
<reference evidence="8 9" key="1">
    <citation type="submission" date="2017-09" db="EMBL/GenBank/DDBJ databases">
        <title>Reassesment of A. cryaerophilus.</title>
        <authorList>
            <person name="Perez-Cataluna A."/>
            <person name="Collado L."/>
            <person name="Salgado O."/>
            <person name="Lefinanco V."/>
            <person name="Figueras M.J."/>
        </authorList>
    </citation>
    <scope>NUCLEOTIDE SEQUENCE [LARGE SCALE GENOMIC DNA]</scope>
    <source>
        <strain evidence="8 9">LMG 9065</strain>
    </source>
</reference>
<evidence type="ECO:0000313" key="8">
    <source>
        <dbReference type="EMBL" id="PRM94188.1"/>
    </source>
</evidence>
<dbReference type="EMBL" id="NXGI01000056">
    <property type="protein sequence ID" value="PRM94188.1"/>
    <property type="molecule type" value="Genomic_DNA"/>
</dbReference>
<dbReference type="NCBIfam" id="NF033543">
    <property type="entry name" value="transpos_IS256"/>
    <property type="match status" value="1"/>
</dbReference>
<feature type="compositionally biased region" description="Polar residues" evidence="7">
    <location>
        <begin position="66"/>
        <end position="77"/>
    </location>
</feature>
<keyword evidence="3 6" id="KW-0815">Transposition</keyword>
<accession>A0A2S9T5T3</accession>
<sequence>MQEEKQIDFDFNEILNQFRSGKRLTGKDGLLAPLIKQLTEAALEAEVESHIANDALNGRANRRNGFNSKTIKGTSDGSFELETPRDRNGTFEPQIVKKHQTTISDEIEEKILSMYGLGMSYVDISTHIEEIYQVSISTATISAITDKIIDKVKSWQSRPLDTIYPFVWLDAIHYKIKDGGKYVNKAVYTVLGVNMEGRKEILGLYLSESEGANFWLSVLTDLNNRGVKDILIACVDGLKGFPEAIKAIFPKTEVQLCIIHQIRNSLRYVASKDQKEFMKNLRLVYEASTKELAEDELLKLEDKWGKKYPIVLQSWQNKWENLSVYFKYPPEIRKVIYTTNIIESVHRQFRKLTKTKGAFPNDNSLLKLLFMGIKNAEKKWTMPVWNWSLTLSQLAIFFEGRLDSELKI</sequence>
<evidence type="ECO:0000313" key="9">
    <source>
        <dbReference type="Proteomes" id="UP000239151"/>
    </source>
</evidence>